<organism evidence="1 2">
    <name type="scientific">Taxus chinensis</name>
    <name type="common">Chinese yew</name>
    <name type="synonym">Taxus wallichiana var. chinensis</name>
    <dbReference type="NCBI Taxonomy" id="29808"/>
    <lineage>
        <taxon>Eukaryota</taxon>
        <taxon>Viridiplantae</taxon>
        <taxon>Streptophyta</taxon>
        <taxon>Embryophyta</taxon>
        <taxon>Tracheophyta</taxon>
        <taxon>Spermatophyta</taxon>
        <taxon>Pinopsida</taxon>
        <taxon>Pinidae</taxon>
        <taxon>Conifers II</taxon>
        <taxon>Cupressales</taxon>
        <taxon>Taxaceae</taxon>
        <taxon>Taxus</taxon>
    </lineage>
</organism>
<comment type="caution">
    <text evidence="1">The sequence shown here is derived from an EMBL/GenBank/DDBJ whole genome shotgun (WGS) entry which is preliminary data.</text>
</comment>
<dbReference type="Proteomes" id="UP000824469">
    <property type="component" value="Unassembled WGS sequence"/>
</dbReference>
<dbReference type="EMBL" id="JAHRHJ020000001">
    <property type="protein sequence ID" value="KAH9329002.1"/>
    <property type="molecule type" value="Genomic_DNA"/>
</dbReference>
<sequence>ILSESIPERSTITLLPSHQHRTHPSILWRLCSSILPISAHPVDVDYLSITSQFPNLLALSLINGSTLSRRRSYTVDADPSSIDADH</sequence>
<evidence type="ECO:0000313" key="2">
    <source>
        <dbReference type="Proteomes" id="UP000824469"/>
    </source>
</evidence>
<feature type="non-terminal residue" evidence="1">
    <location>
        <position position="1"/>
    </location>
</feature>
<dbReference type="AlphaFoldDB" id="A0AA38LPR7"/>
<name>A0AA38LPR7_TAXCH</name>
<keyword evidence="2" id="KW-1185">Reference proteome</keyword>
<feature type="non-terminal residue" evidence="1">
    <location>
        <position position="86"/>
    </location>
</feature>
<accession>A0AA38LPR7</accession>
<evidence type="ECO:0000313" key="1">
    <source>
        <dbReference type="EMBL" id="KAH9329002.1"/>
    </source>
</evidence>
<gene>
    <name evidence="1" type="ORF">KI387_001110</name>
</gene>
<reference evidence="1 2" key="1">
    <citation type="journal article" date="2021" name="Nat. Plants">
        <title>The Taxus genome provides insights into paclitaxel biosynthesis.</title>
        <authorList>
            <person name="Xiong X."/>
            <person name="Gou J."/>
            <person name="Liao Q."/>
            <person name="Li Y."/>
            <person name="Zhou Q."/>
            <person name="Bi G."/>
            <person name="Li C."/>
            <person name="Du R."/>
            <person name="Wang X."/>
            <person name="Sun T."/>
            <person name="Guo L."/>
            <person name="Liang H."/>
            <person name="Lu P."/>
            <person name="Wu Y."/>
            <person name="Zhang Z."/>
            <person name="Ro D.K."/>
            <person name="Shang Y."/>
            <person name="Huang S."/>
            <person name="Yan J."/>
        </authorList>
    </citation>
    <scope>NUCLEOTIDE SEQUENCE [LARGE SCALE GENOMIC DNA]</scope>
    <source>
        <strain evidence="1">Ta-2019</strain>
    </source>
</reference>
<protein>
    <submittedName>
        <fullName evidence="1">Uncharacterized protein</fullName>
    </submittedName>
</protein>
<proteinExistence type="predicted"/>